<dbReference type="InterPro" id="IPR052557">
    <property type="entry name" value="CAP/Cytokinesis_protein"/>
</dbReference>
<reference evidence="2 3" key="1">
    <citation type="submission" date="2018-05" db="EMBL/GenBank/DDBJ databases">
        <title>Polaribacter aquimarinus sp. nov., isolated from sediment in a sediment of sea.</title>
        <authorList>
            <person name="Lu D."/>
        </authorList>
    </citation>
    <scope>NUCLEOTIDE SEQUENCE [LARGE SCALE GENOMIC DNA]</scope>
    <source>
        <strain evidence="2 3">ZY113</strain>
    </source>
</reference>
<dbReference type="PANTHER" id="PTHR46333:SF2">
    <property type="entry name" value="CYTOKINESIS PROTEIN 3"/>
    <property type="match status" value="1"/>
</dbReference>
<protein>
    <submittedName>
        <fullName evidence="2">Transglutaminase</fullName>
    </submittedName>
</protein>
<dbReference type="EMBL" id="QFFG01000001">
    <property type="protein sequence ID" value="PWG06557.1"/>
    <property type="molecule type" value="Genomic_DNA"/>
</dbReference>
<dbReference type="GO" id="GO:0005737">
    <property type="term" value="C:cytoplasm"/>
    <property type="evidence" value="ECO:0007669"/>
    <property type="project" value="TreeGrafter"/>
</dbReference>
<keyword evidence="3" id="KW-1185">Reference proteome</keyword>
<dbReference type="Pfam" id="PF01841">
    <property type="entry name" value="Transglut_core"/>
    <property type="match status" value="1"/>
</dbReference>
<proteinExistence type="predicted"/>
<dbReference type="RefSeq" id="WP_109403465.1">
    <property type="nucleotide sequence ID" value="NZ_QFFG01000001.1"/>
</dbReference>
<feature type="domain" description="Transglutaminase-like" evidence="1">
    <location>
        <begin position="105"/>
        <end position="172"/>
    </location>
</feature>
<evidence type="ECO:0000259" key="1">
    <source>
        <dbReference type="SMART" id="SM00460"/>
    </source>
</evidence>
<name>A0A2U2JDZ3_9FLAO</name>
<dbReference type="AlphaFoldDB" id="A0A2U2JDZ3"/>
<dbReference type="SUPFAM" id="SSF54001">
    <property type="entry name" value="Cysteine proteinases"/>
    <property type="match status" value="1"/>
</dbReference>
<dbReference type="InterPro" id="IPR038765">
    <property type="entry name" value="Papain-like_cys_pep_sf"/>
</dbReference>
<dbReference type="InterPro" id="IPR002931">
    <property type="entry name" value="Transglutaminase-like"/>
</dbReference>
<dbReference type="SMART" id="SM00460">
    <property type="entry name" value="TGc"/>
    <property type="match status" value="1"/>
</dbReference>
<dbReference type="Proteomes" id="UP000245670">
    <property type="component" value="Unassembled WGS sequence"/>
</dbReference>
<sequence length="317" mass="37067">MKQLLFFLLLFSISTQSQDFSKVDELVASYPKFSTVEALSNQIKKDFTTNENKARAAFYWLANNIRYNLKEYYNPTQRSYNFRYTTEEEKQQKLQALKDKLVADAFKTKFGVCEEYAQAFKKVCDLLGIEAEVIKGNVRNVPQEIGKPENTTNHAWNAVKLNQKWMILDATWAAGYEYNGRWVKKFDNYFYNIPKEKIFKTHYPKDTIWVLRFGRMSIEEFYNQPIYGHTFLSSKVELVSPKKGILTINSSKEIKLKFKNLDTNSPIFYTFRGQKYAQKPAVLVEGKTSTLTFKNAPKNSYLNLFINKEAALQFKTK</sequence>
<evidence type="ECO:0000313" key="2">
    <source>
        <dbReference type="EMBL" id="PWG06557.1"/>
    </source>
</evidence>
<organism evidence="2 3">
    <name type="scientific">Polaribacter aquimarinus</name>
    <dbReference type="NCBI Taxonomy" id="2100726"/>
    <lineage>
        <taxon>Bacteria</taxon>
        <taxon>Pseudomonadati</taxon>
        <taxon>Bacteroidota</taxon>
        <taxon>Flavobacteriia</taxon>
        <taxon>Flavobacteriales</taxon>
        <taxon>Flavobacteriaceae</taxon>
    </lineage>
</organism>
<dbReference type="Gene3D" id="3.10.620.30">
    <property type="match status" value="1"/>
</dbReference>
<evidence type="ECO:0000313" key="3">
    <source>
        <dbReference type="Proteomes" id="UP000245670"/>
    </source>
</evidence>
<gene>
    <name evidence="2" type="ORF">DIS07_01605</name>
</gene>
<comment type="caution">
    <text evidence="2">The sequence shown here is derived from an EMBL/GenBank/DDBJ whole genome shotgun (WGS) entry which is preliminary data.</text>
</comment>
<dbReference type="OrthoDB" id="9788327at2"/>
<dbReference type="PANTHER" id="PTHR46333">
    <property type="entry name" value="CYTOKINESIS PROTEIN 3"/>
    <property type="match status" value="1"/>
</dbReference>
<accession>A0A2U2JDZ3</accession>